<dbReference type="EMBL" id="JAMZEC010000001">
    <property type="protein sequence ID" value="MCP2350995.1"/>
    <property type="molecule type" value="Genomic_DNA"/>
</dbReference>
<proteinExistence type="predicted"/>
<protein>
    <submittedName>
        <fullName evidence="1">ADP-ribose pyrophosphatase YjhB (NUDIX family)</fullName>
    </submittedName>
</protein>
<accession>A0ABT1KAM2</accession>
<gene>
    <name evidence="1" type="ORF">HD595_007117</name>
</gene>
<evidence type="ECO:0000313" key="2">
    <source>
        <dbReference type="Proteomes" id="UP001320766"/>
    </source>
</evidence>
<sequence length="111" mass="12250">MSFEDALRRVLHEQCGIEVTIGPLLHIDRTSDHDEYVFVAHLVDHGDLRRSCDGRSGIPAPNGCFWDGIELTPAAIHAANFMPEGIGALFAGHLRHGRPPWTLSDVRSRGL</sequence>
<reference evidence="1 2" key="1">
    <citation type="submission" date="2022-06" db="EMBL/GenBank/DDBJ databases">
        <title>Sequencing the genomes of 1000 actinobacteria strains.</title>
        <authorList>
            <person name="Klenk H.-P."/>
        </authorList>
    </citation>
    <scope>NUCLEOTIDE SEQUENCE [LARGE SCALE GENOMIC DNA]</scope>
    <source>
        <strain evidence="1 2">DSM 44170</strain>
    </source>
</reference>
<comment type="caution">
    <text evidence="1">The sequence shown here is derived from an EMBL/GenBank/DDBJ whole genome shotgun (WGS) entry which is preliminary data.</text>
</comment>
<organism evidence="1 2">
    <name type="scientific">Nonomuraea roseoviolacea subsp. carminata</name>
    <dbReference type="NCBI Taxonomy" id="160689"/>
    <lineage>
        <taxon>Bacteria</taxon>
        <taxon>Bacillati</taxon>
        <taxon>Actinomycetota</taxon>
        <taxon>Actinomycetes</taxon>
        <taxon>Streptosporangiales</taxon>
        <taxon>Streptosporangiaceae</taxon>
        <taxon>Nonomuraea</taxon>
    </lineage>
</organism>
<dbReference type="RefSeq" id="WP_253776859.1">
    <property type="nucleotide sequence ID" value="NZ_BAAAVE010000023.1"/>
</dbReference>
<dbReference type="Proteomes" id="UP001320766">
    <property type="component" value="Unassembled WGS sequence"/>
</dbReference>
<keyword evidence="2" id="KW-1185">Reference proteome</keyword>
<evidence type="ECO:0000313" key="1">
    <source>
        <dbReference type="EMBL" id="MCP2350995.1"/>
    </source>
</evidence>
<name>A0ABT1KAM2_9ACTN</name>